<accession>A0A6L6GFW4</accession>
<protein>
    <recommendedName>
        <fullName evidence="3">HNH endonuclease</fullName>
    </recommendedName>
</protein>
<gene>
    <name evidence="1" type="ORF">GIX10_07885</name>
</gene>
<reference evidence="1 2" key="1">
    <citation type="submission" date="2019-11" db="EMBL/GenBank/DDBJ databases">
        <authorList>
            <person name="An D."/>
        </authorList>
    </citation>
    <scope>NUCLEOTIDE SEQUENCE [LARGE SCALE GENOMIC DNA]</scope>
    <source>
        <strain evidence="1 2">YIM 103518</strain>
    </source>
</reference>
<dbReference type="AlphaFoldDB" id="A0A6L6GFW4"/>
<dbReference type="Proteomes" id="UP000473854">
    <property type="component" value="Unassembled WGS sequence"/>
</dbReference>
<evidence type="ECO:0000313" key="2">
    <source>
        <dbReference type="Proteomes" id="UP000473854"/>
    </source>
</evidence>
<comment type="caution">
    <text evidence="1">The sequence shown here is derived from an EMBL/GenBank/DDBJ whole genome shotgun (WGS) entry which is preliminary data.</text>
</comment>
<dbReference type="RefSeq" id="WP_154772950.1">
    <property type="nucleotide sequence ID" value="NZ_WLYL01000021.1"/>
</dbReference>
<organism evidence="1 2">
    <name type="scientific">Acinetobacter faecalis</name>
    <dbReference type="NCBI Taxonomy" id="2665161"/>
    <lineage>
        <taxon>Bacteria</taxon>
        <taxon>Pseudomonadati</taxon>
        <taxon>Pseudomonadota</taxon>
        <taxon>Gammaproteobacteria</taxon>
        <taxon>Moraxellales</taxon>
        <taxon>Moraxellaceae</taxon>
        <taxon>Acinetobacter</taxon>
    </lineage>
</organism>
<dbReference type="EMBL" id="WLYL01000021">
    <property type="protein sequence ID" value="MTD11346.1"/>
    <property type="molecule type" value="Genomic_DNA"/>
</dbReference>
<proteinExistence type="predicted"/>
<evidence type="ECO:0000313" key="1">
    <source>
        <dbReference type="EMBL" id="MTD11346.1"/>
    </source>
</evidence>
<evidence type="ECO:0008006" key="3">
    <source>
        <dbReference type="Google" id="ProtNLM"/>
    </source>
</evidence>
<name>A0A6L6GFW4_9GAMM</name>
<sequence>MLFKLHPDTPKFQVFVLLNQELIYFLNKSIKQKTFGKGLFSRKLVGRACWSNVKSSPKKNDLTRDKFQKLFENLKSETEATREQLHRIVVDNQDLSSFFLTPNPALLGFLHQNTFNAFKVLAAHLYGATKDLQPIIDAAGGVNIHEHFEAFRTDTLNGNICKSCGMEKLAPFRANIGVENQWRADYDHQLCKSKYPLFAVHPDNLIPLCDVCNQDAKKAKDLFVAEDTSLRYSFYPFTEEAHSYVSLEIENLRDPNPSVKVSWNTSDSILINKLDTWDNIYEIKNRVEGEFYNLDQIVDNEIQPESYTEFEHEVSRKARAISDSTLKSKPWAYWYHKFFCVLDSIDKDAFWERSKFVQSMAMDGGDYILSVQATS</sequence>